<dbReference type="Gene3D" id="3.40.50.720">
    <property type="entry name" value="NAD(P)-binding Rossmann-like Domain"/>
    <property type="match status" value="1"/>
</dbReference>
<dbReference type="PANTHER" id="PTHR42879">
    <property type="entry name" value="3-OXOACYL-(ACYL-CARRIER-PROTEIN) REDUCTASE"/>
    <property type="match status" value="1"/>
</dbReference>
<dbReference type="SUPFAM" id="SSF51735">
    <property type="entry name" value="NAD(P)-binding Rossmann-fold domains"/>
    <property type="match status" value="1"/>
</dbReference>
<dbReference type="OrthoDB" id="9788235at2"/>
<name>A0A1P9WUX9_9BACT</name>
<protein>
    <submittedName>
        <fullName evidence="3">Short-chain dehydrogenase</fullName>
    </submittedName>
</protein>
<evidence type="ECO:0000313" key="3">
    <source>
        <dbReference type="EMBL" id="AQG79187.1"/>
    </source>
</evidence>
<evidence type="ECO:0000313" key="4">
    <source>
        <dbReference type="Proteomes" id="UP000187941"/>
    </source>
</evidence>
<dbReference type="PRINTS" id="PR00080">
    <property type="entry name" value="SDRFAMILY"/>
</dbReference>
<dbReference type="InterPro" id="IPR057326">
    <property type="entry name" value="KR_dom"/>
</dbReference>
<gene>
    <name evidence="3" type="ORF">AWR27_07535</name>
</gene>
<organism evidence="3 4">
    <name type="scientific">Spirosoma montaniterrae</name>
    <dbReference type="NCBI Taxonomy" id="1178516"/>
    <lineage>
        <taxon>Bacteria</taxon>
        <taxon>Pseudomonadati</taxon>
        <taxon>Bacteroidota</taxon>
        <taxon>Cytophagia</taxon>
        <taxon>Cytophagales</taxon>
        <taxon>Cytophagaceae</taxon>
        <taxon>Spirosoma</taxon>
    </lineage>
</organism>
<dbReference type="InterPro" id="IPR036291">
    <property type="entry name" value="NAD(P)-bd_dom_sf"/>
</dbReference>
<dbReference type="Proteomes" id="UP000187941">
    <property type="component" value="Chromosome"/>
</dbReference>
<reference evidence="3 4" key="1">
    <citation type="submission" date="2016-01" db="EMBL/GenBank/DDBJ databases">
        <authorList>
            <person name="Oliw E.H."/>
        </authorList>
    </citation>
    <scope>NUCLEOTIDE SEQUENCE [LARGE SCALE GENOMIC DNA]</scope>
    <source>
        <strain evidence="3 4">DY10</strain>
    </source>
</reference>
<dbReference type="AlphaFoldDB" id="A0A1P9WUX9"/>
<evidence type="ECO:0000259" key="2">
    <source>
        <dbReference type="SMART" id="SM00822"/>
    </source>
</evidence>
<dbReference type="InterPro" id="IPR020904">
    <property type="entry name" value="Sc_DH/Rdtase_CS"/>
</dbReference>
<dbReference type="InterPro" id="IPR002347">
    <property type="entry name" value="SDR_fam"/>
</dbReference>
<dbReference type="PRINTS" id="PR00081">
    <property type="entry name" value="GDHRDH"/>
</dbReference>
<dbReference type="SMART" id="SM00822">
    <property type="entry name" value="PKS_KR"/>
    <property type="match status" value="1"/>
</dbReference>
<sequence>MTVTDAFSLRGKNALVTGSTQGIGRAIALTLAEHGANVLIHGRDEAEAGQDVVDDIRSRGVRSDLILVDLLDADAARAIYDTAQRQLGAIDTLVINASVQLRKPWTDVSPADFVEQTTVNWQRTLELVQAFAPTMQQRRWGRILTIGSVQQTKPHPQMIAYAASKAAVVNMVRNLAVQLAPDGITVNNLAPGVILTDRNADALADATYREQVRSRIPAGYFGEPTDCAGLALLLCSEAGRYVTGQDIFIDGGMSL</sequence>
<dbReference type="KEGG" id="smon:AWR27_07535"/>
<feature type="domain" description="Ketoreductase" evidence="2">
    <location>
        <begin position="12"/>
        <end position="206"/>
    </location>
</feature>
<dbReference type="FunFam" id="3.40.50.720:FF:000084">
    <property type="entry name" value="Short-chain dehydrogenase reductase"/>
    <property type="match status" value="1"/>
</dbReference>
<evidence type="ECO:0000256" key="1">
    <source>
        <dbReference type="ARBA" id="ARBA00006484"/>
    </source>
</evidence>
<dbReference type="PROSITE" id="PS00061">
    <property type="entry name" value="ADH_SHORT"/>
    <property type="match status" value="1"/>
</dbReference>
<dbReference type="InterPro" id="IPR050259">
    <property type="entry name" value="SDR"/>
</dbReference>
<dbReference type="RefSeq" id="WP_077130628.1">
    <property type="nucleotide sequence ID" value="NZ_CP014263.1"/>
</dbReference>
<dbReference type="CDD" id="cd05233">
    <property type="entry name" value="SDR_c"/>
    <property type="match status" value="1"/>
</dbReference>
<dbReference type="STRING" id="1178516.AWR27_07535"/>
<accession>A0A1P9WUX9</accession>
<proteinExistence type="inferred from homology"/>
<dbReference type="GO" id="GO:0032787">
    <property type="term" value="P:monocarboxylic acid metabolic process"/>
    <property type="evidence" value="ECO:0007669"/>
    <property type="project" value="UniProtKB-ARBA"/>
</dbReference>
<dbReference type="Pfam" id="PF13561">
    <property type="entry name" value="adh_short_C2"/>
    <property type="match status" value="1"/>
</dbReference>
<dbReference type="EMBL" id="CP014263">
    <property type="protein sequence ID" value="AQG79187.1"/>
    <property type="molecule type" value="Genomic_DNA"/>
</dbReference>
<keyword evidence="4" id="KW-1185">Reference proteome</keyword>
<comment type="similarity">
    <text evidence="1">Belongs to the short-chain dehydrogenases/reductases (SDR) family.</text>
</comment>